<proteinExistence type="predicted"/>
<dbReference type="Gene3D" id="1.20.1290.10">
    <property type="entry name" value="AhpD-like"/>
    <property type="match status" value="1"/>
</dbReference>
<dbReference type="EMBL" id="CAFABA010000128">
    <property type="protein sequence ID" value="CAB4835484.1"/>
    <property type="molecule type" value="Genomic_DNA"/>
</dbReference>
<evidence type="ECO:0000313" key="1">
    <source>
        <dbReference type="EMBL" id="CAB4772216.1"/>
    </source>
</evidence>
<name>A0A6J7ARD0_9ZZZZ</name>
<dbReference type="EMBL" id="CAEZYR010000191">
    <property type="protein sequence ID" value="CAB4772216.1"/>
    <property type="molecule type" value="Genomic_DNA"/>
</dbReference>
<reference evidence="2" key="1">
    <citation type="submission" date="2020-05" db="EMBL/GenBank/DDBJ databases">
        <authorList>
            <person name="Chiriac C."/>
            <person name="Salcher M."/>
            <person name="Ghai R."/>
            <person name="Kavagutti S V."/>
        </authorList>
    </citation>
    <scope>NUCLEOTIDE SEQUENCE</scope>
</reference>
<dbReference type="AlphaFoldDB" id="A0A6J7ARD0"/>
<dbReference type="InterPro" id="IPR029032">
    <property type="entry name" value="AhpD-like"/>
</dbReference>
<protein>
    <submittedName>
        <fullName evidence="2">Unannotated protein</fullName>
    </submittedName>
</protein>
<accession>A0A6J7ARD0</accession>
<evidence type="ECO:0000313" key="2">
    <source>
        <dbReference type="EMBL" id="CAB4835484.1"/>
    </source>
</evidence>
<sequence length="324" mass="34567">MNDSPVSGAEVVADGRHAAMVHAPRAAASLDLLEHTVWGALEHDLVDLVDLAARLCARAHGLVPLSRPATLGAGPWGDLDASLWRSFTGLSDAQRVALAFAEQFTTDVSAITDAQRDALQHSFGDAALTFAHVLYVVDVVPRARIALDRLFGASPMVTSPPADSALAADIWAAIQSNVRIVPGLDQLDPVTSELVRLRCARAHNCRICKSLRSFTAFEAGADESTFDAVDSYETSDLSDAIKSALAMVDAMVWTPGHIPEGVIDNVRAAFTAAQQVELVLDIARHATNKFAVSMAVDTPHVEEGFEVYLVASDGSTSYGLERPR</sequence>
<organism evidence="2">
    <name type="scientific">freshwater metagenome</name>
    <dbReference type="NCBI Taxonomy" id="449393"/>
    <lineage>
        <taxon>unclassified sequences</taxon>
        <taxon>metagenomes</taxon>
        <taxon>ecological metagenomes</taxon>
    </lineage>
</organism>
<gene>
    <name evidence="1" type="ORF">UFOPK2754_03153</name>
    <name evidence="2" type="ORF">UFOPK3139_02475</name>
</gene>
<dbReference type="SUPFAM" id="SSF69118">
    <property type="entry name" value="AhpD-like"/>
    <property type="match status" value="1"/>
</dbReference>